<keyword evidence="1" id="KW-0732">Signal</keyword>
<dbReference type="EMBL" id="JRAA01000003">
    <property type="protein sequence ID" value="KHF24091.1"/>
    <property type="molecule type" value="Genomic_DNA"/>
</dbReference>
<comment type="caution">
    <text evidence="2">The sequence shown here is derived from an EMBL/GenBank/DDBJ whole genome shotgun (WGS) entry which is preliminary data.</text>
</comment>
<dbReference type="RefSeq" id="WP_043118129.1">
    <property type="nucleotide sequence ID" value="NZ_JRAA01000003.1"/>
</dbReference>
<feature type="chain" id="PRO_5002073749" evidence="1">
    <location>
        <begin position="20"/>
        <end position="212"/>
    </location>
</feature>
<dbReference type="AlphaFoldDB" id="A0A0B0H9F2"/>
<evidence type="ECO:0000256" key="1">
    <source>
        <dbReference type="SAM" id="SignalP"/>
    </source>
</evidence>
<evidence type="ECO:0000313" key="3">
    <source>
        <dbReference type="Proteomes" id="UP000030856"/>
    </source>
</evidence>
<name>A0A0B0H9F2_SOVGS</name>
<dbReference type="Proteomes" id="UP000030856">
    <property type="component" value="Unassembled WGS sequence"/>
</dbReference>
<proteinExistence type="predicted"/>
<reference evidence="2 3" key="1">
    <citation type="journal article" date="2014" name="BMC Genomics">
        <title>The genome of the intracellular bacterium of the coastal bivalve, Solemya velum: a blueprint for thriving in and out of symbiosis.</title>
        <authorList>
            <person name="Dmytrenko O."/>
            <person name="Russell S.L."/>
            <person name="Loo W.T."/>
            <person name="Fontanez K.M."/>
            <person name="Liao L."/>
            <person name="Roeselers G."/>
            <person name="Sharma R."/>
            <person name="Stewart F.J."/>
            <person name="Newton I.L."/>
            <person name="Woyke T."/>
            <person name="Wu D."/>
            <person name="Lang J.M."/>
            <person name="Eisen J.A."/>
            <person name="Cavanaugh C.M."/>
        </authorList>
    </citation>
    <scope>NUCLEOTIDE SEQUENCE [LARGE SCALE GENOMIC DNA]</scope>
    <source>
        <strain evidence="2 3">WH</strain>
    </source>
</reference>
<protein>
    <submittedName>
        <fullName evidence="2">Uncharacterized protein</fullName>
    </submittedName>
</protein>
<evidence type="ECO:0000313" key="2">
    <source>
        <dbReference type="EMBL" id="KHF24091.1"/>
    </source>
</evidence>
<accession>A0A0B0H9F2</accession>
<organism evidence="2 3">
    <name type="scientific">Solemya velum gill symbiont</name>
    <dbReference type="NCBI Taxonomy" id="2340"/>
    <lineage>
        <taxon>Bacteria</taxon>
        <taxon>Pseudomonadati</taxon>
        <taxon>Pseudomonadota</taxon>
        <taxon>Gammaproteobacteria</taxon>
        <taxon>sulfur-oxidizing symbionts</taxon>
    </lineage>
</organism>
<keyword evidence="3" id="KW-1185">Reference proteome</keyword>
<sequence length="212" mass="24505">MRKLLPIIALLLLSQTAIAATYGPTAAWDRDSVRQPFIDGIEAMAKSMRKHKPENDELYGYGYGNPYNPFTTNPFSTDRFNWNGSDGRTPFPSDDPWLDELPLGSEDSPFFRIAPVAKLSGRWLGQYGDGIWFKRGWIRFYRVDDYHDGRYKVKGQYLYVYLNNGLRVTRFRYAVEDDLLALRSNSGTTYLYQRFEEEDDDNSSDDELGSDD</sequence>
<gene>
    <name evidence="2" type="ORF">JV46_25800</name>
</gene>
<feature type="signal peptide" evidence="1">
    <location>
        <begin position="1"/>
        <end position="19"/>
    </location>
</feature>